<feature type="domain" description="Flagellar hook-associated protein FlgK helical" evidence="8">
    <location>
        <begin position="104"/>
        <end position="325"/>
    </location>
</feature>
<dbReference type="AlphaFoldDB" id="A0A2W5PX25"/>
<organism evidence="9 10">
    <name type="scientific">Rhodovulum sulfidophilum</name>
    <name type="common">Rhodobacter sulfidophilus</name>
    <dbReference type="NCBI Taxonomy" id="35806"/>
    <lineage>
        <taxon>Bacteria</taxon>
        <taxon>Pseudomonadati</taxon>
        <taxon>Pseudomonadota</taxon>
        <taxon>Alphaproteobacteria</taxon>
        <taxon>Rhodobacterales</taxon>
        <taxon>Paracoccaceae</taxon>
        <taxon>Rhodovulum</taxon>
    </lineage>
</organism>
<comment type="similarity">
    <text evidence="3">Belongs to the flagella basal body rod proteins family.</text>
</comment>
<dbReference type="NCBIfam" id="TIGR02492">
    <property type="entry name" value="flgK_ends"/>
    <property type="match status" value="1"/>
</dbReference>
<evidence type="ECO:0000259" key="8">
    <source>
        <dbReference type="Pfam" id="PF22638"/>
    </source>
</evidence>
<evidence type="ECO:0000256" key="6">
    <source>
        <dbReference type="ARBA" id="ARBA00023143"/>
    </source>
</evidence>
<evidence type="ECO:0000256" key="2">
    <source>
        <dbReference type="ARBA" id="ARBA00004613"/>
    </source>
</evidence>
<dbReference type="EMBL" id="QFPW01000007">
    <property type="protein sequence ID" value="PZQ49427.1"/>
    <property type="molecule type" value="Genomic_DNA"/>
</dbReference>
<keyword evidence="5" id="KW-0964">Secreted</keyword>
<keyword evidence="6" id="KW-0975">Bacterial flagellum</keyword>
<sequence>MSISNALNNAASGLRATSRLASTISNNVSNALTEGYAARTTQLGSVSAGGLGSGVRVTATLRAESAYLTAERRVAEATAEASGARSDAYTRLIAAMGEAGVPGSLSASATALETALMAATASPQATTLLTDAVDAARTLAGSLTRTAAESAAVRTDADARIAAQVDLLNATLRRIDDLNGKIVNLTLQGIDTLSLQDERATLIDQVASIVPLKTVNRDNGEVSLFTQGGGTLLDGAVWELGFTRAPTGVTAEMTRANGALSGLTQRQGTTTVALAIGSGGGAFDGGSLGALFEVRDTIVPGFTAELDLYAADLVARFETLAPAGSLDAGGAGLFVDPTGGGAAAGLSGRIGLNAAVDPDRGGAVWRLRDGLSAAAPGVEGDGSTLQALTDAMTARRDPAGFVSQSARNDSATMASEISAYFVGRSVRVDDDLAYQTARADALGEEELNATGVDSDGQLQLLTVVEQAYAANAKVLSTIDELMRLLLEI</sequence>
<evidence type="ECO:0000256" key="5">
    <source>
        <dbReference type="ARBA" id="ARBA00022525"/>
    </source>
</evidence>
<reference evidence="9 10" key="1">
    <citation type="submission" date="2017-08" db="EMBL/GenBank/DDBJ databases">
        <title>Infants hospitalized years apart are colonized by the same room-sourced microbial strains.</title>
        <authorList>
            <person name="Brooks B."/>
            <person name="Olm M.R."/>
            <person name="Firek B.A."/>
            <person name="Baker R."/>
            <person name="Thomas B.C."/>
            <person name="Morowitz M.J."/>
            <person name="Banfield J.F."/>
        </authorList>
    </citation>
    <scope>NUCLEOTIDE SEQUENCE [LARGE SCALE GENOMIC DNA]</scope>
    <source>
        <strain evidence="9">S2_005_002_R2_34</strain>
    </source>
</reference>
<dbReference type="PANTHER" id="PTHR30033">
    <property type="entry name" value="FLAGELLAR HOOK-ASSOCIATED PROTEIN 1"/>
    <property type="match status" value="1"/>
</dbReference>
<name>A0A2W5PX25_RHOSU</name>
<dbReference type="Proteomes" id="UP000249185">
    <property type="component" value="Unassembled WGS sequence"/>
</dbReference>
<dbReference type="GO" id="GO:0009424">
    <property type="term" value="C:bacterial-type flagellum hook"/>
    <property type="evidence" value="ECO:0007669"/>
    <property type="project" value="InterPro"/>
</dbReference>
<dbReference type="InterPro" id="IPR002371">
    <property type="entry name" value="FlgK"/>
</dbReference>
<comment type="subcellular location">
    <subcellularLocation>
        <location evidence="1">Bacterial flagellum</location>
    </subcellularLocation>
    <subcellularLocation>
        <location evidence="2">Secreted</location>
    </subcellularLocation>
</comment>
<evidence type="ECO:0000313" key="9">
    <source>
        <dbReference type="EMBL" id="PZQ49427.1"/>
    </source>
</evidence>
<evidence type="ECO:0000256" key="1">
    <source>
        <dbReference type="ARBA" id="ARBA00004365"/>
    </source>
</evidence>
<evidence type="ECO:0000256" key="3">
    <source>
        <dbReference type="ARBA" id="ARBA00009677"/>
    </source>
</evidence>
<dbReference type="PANTHER" id="PTHR30033:SF1">
    <property type="entry name" value="FLAGELLAR HOOK-ASSOCIATED PROTEIN 1"/>
    <property type="match status" value="1"/>
</dbReference>
<evidence type="ECO:0000256" key="4">
    <source>
        <dbReference type="ARBA" id="ARBA00016244"/>
    </source>
</evidence>
<dbReference type="GO" id="GO:0005576">
    <property type="term" value="C:extracellular region"/>
    <property type="evidence" value="ECO:0007669"/>
    <property type="project" value="UniProtKB-SubCell"/>
</dbReference>
<proteinExistence type="inferred from homology"/>
<accession>A0A2W5PX25</accession>
<dbReference type="Pfam" id="PF22638">
    <property type="entry name" value="FlgK_D1"/>
    <property type="match status" value="1"/>
</dbReference>
<keyword evidence="9" id="KW-0969">Cilium</keyword>
<feature type="domain" description="Flagellar basal-body/hook protein C-terminal" evidence="7">
    <location>
        <begin position="447"/>
        <end position="486"/>
    </location>
</feature>
<evidence type="ECO:0000313" key="10">
    <source>
        <dbReference type="Proteomes" id="UP000249185"/>
    </source>
</evidence>
<keyword evidence="9" id="KW-0282">Flagellum</keyword>
<dbReference type="InterPro" id="IPR010930">
    <property type="entry name" value="Flg_bb/hook_C_dom"/>
</dbReference>
<comment type="caution">
    <text evidence="9">The sequence shown here is derived from an EMBL/GenBank/DDBJ whole genome shotgun (WGS) entry which is preliminary data.</text>
</comment>
<dbReference type="InterPro" id="IPR053927">
    <property type="entry name" value="FlgK_helical"/>
</dbReference>
<protein>
    <recommendedName>
        <fullName evidence="4">Flagellar hook-associated protein 1</fullName>
    </recommendedName>
</protein>
<dbReference type="Pfam" id="PF06429">
    <property type="entry name" value="Flg_bbr_C"/>
    <property type="match status" value="1"/>
</dbReference>
<dbReference type="GO" id="GO:0044780">
    <property type="term" value="P:bacterial-type flagellum assembly"/>
    <property type="evidence" value="ECO:0007669"/>
    <property type="project" value="InterPro"/>
</dbReference>
<evidence type="ECO:0000259" key="7">
    <source>
        <dbReference type="Pfam" id="PF06429"/>
    </source>
</evidence>
<dbReference type="GO" id="GO:0005198">
    <property type="term" value="F:structural molecule activity"/>
    <property type="evidence" value="ECO:0007669"/>
    <property type="project" value="InterPro"/>
</dbReference>
<gene>
    <name evidence="9" type="ORF">DI556_11190</name>
</gene>
<dbReference type="SUPFAM" id="SSF64518">
    <property type="entry name" value="Phase 1 flagellin"/>
    <property type="match status" value="1"/>
</dbReference>
<keyword evidence="9" id="KW-0966">Cell projection</keyword>